<dbReference type="AlphaFoldDB" id="A0A8X6PFP0"/>
<evidence type="ECO:0000259" key="5">
    <source>
        <dbReference type="Pfam" id="PF00151"/>
    </source>
</evidence>
<evidence type="ECO:0000256" key="1">
    <source>
        <dbReference type="ARBA" id="ARBA00004613"/>
    </source>
</evidence>
<dbReference type="PANTHER" id="PTHR11610:SF178">
    <property type="entry name" value="LIPASE MEMBER H-A-LIKE PROTEIN"/>
    <property type="match status" value="1"/>
</dbReference>
<evidence type="ECO:0000313" key="7">
    <source>
        <dbReference type="Proteomes" id="UP000887013"/>
    </source>
</evidence>
<evidence type="ECO:0000256" key="3">
    <source>
        <dbReference type="ARBA" id="ARBA00022525"/>
    </source>
</evidence>
<evidence type="ECO:0000256" key="4">
    <source>
        <dbReference type="RuleBase" id="RU004262"/>
    </source>
</evidence>
<protein>
    <submittedName>
        <fullName evidence="6">Pancreatic lipase-related protein 3</fullName>
    </submittedName>
</protein>
<comment type="caution">
    <text evidence="6">The sequence shown here is derived from an EMBL/GenBank/DDBJ whole genome shotgun (WGS) entry which is preliminary data.</text>
</comment>
<proteinExistence type="inferred from homology"/>
<gene>
    <name evidence="6" type="primary">PNLIPRP3_1</name>
    <name evidence="6" type="ORF">NPIL_286181</name>
</gene>
<dbReference type="Gene3D" id="3.40.50.1820">
    <property type="entry name" value="alpha/beta hydrolase"/>
    <property type="match status" value="2"/>
</dbReference>
<dbReference type="EMBL" id="BMAW01067912">
    <property type="protein sequence ID" value="GFT61930.1"/>
    <property type="molecule type" value="Genomic_DNA"/>
</dbReference>
<dbReference type="InterPro" id="IPR013818">
    <property type="entry name" value="Lipase"/>
</dbReference>
<dbReference type="GO" id="GO:0005615">
    <property type="term" value="C:extracellular space"/>
    <property type="evidence" value="ECO:0007669"/>
    <property type="project" value="TreeGrafter"/>
</dbReference>
<reference evidence="6" key="1">
    <citation type="submission" date="2020-08" db="EMBL/GenBank/DDBJ databases">
        <title>Multicomponent nature underlies the extraordinary mechanical properties of spider dragline silk.</title>
        <authorList>
            <person name="Kono N."/>
            <person name="Nakamura H."/>
            <person name="Mori M."/>
            <person name="Yoshida Y."/>
            <person name="Ohtoshi R."/>
            <person name="Malay A.D."/>
            <person name="Moran D.A.P."/>
            <person name="Tomita M."/>
            <person name="Numata K."/>
            <person name="Arakawa K."/>
        </authorList>
    </citation>
    <scope>NUCLEOTIDE SEQUENCE</scope>
</reference>
<comment type="subcellular location">
    <subcellularLocation>
        <location evidence="1">Secreted</location>
    </subcellularLocation>
</comment>
<keyword evidence="7" id="KW-1185">Reference proteome</keyword>
<dbReference type="Pfam" id="PF00151">
    <property type="entry name" value="Lipase"/>
    <property type="match status" value="1"/>
</dbReference>
<dbReference type="GO" id="GO:0016042">
    <property type="term" value="P:lipid catabolic process"/>
    <property type="evidence" value="ECO:0007669"/>
    <property type="project" value="TreeGrafter"/>
</dbReference>
<evidence type="ECO:0000256" key="2">
    <source>
        <dbReference type="ARBA" id="ARBA00010701"/>
    </source>
</evidence>
<accession>A0A8X6PFP0</accession>
<dbReference type="InterPro" id="IPR000734">
    <property type="entry name" value="TAG_lipase"/>
</dbReference>
<dbReference type="SUPFAM" id="SSF53474">
    <property type="entry name" value="alpha/beta-Hydrolases"/>
    <property type="match status" value="1"/>
</dbReference>
<sequence length="268" mass="30660">ELAESQFFTCYPDKKQKCDVESADSLPWDTTIRFFLFTRKNPKEPEYLHMCNGTLPKDSNFNPKNKLYAFIPGFRFGTCELDAVPRVKDEWLEKGDFNVLLMDCTQEYGIDHMDLMERTSKAASVITQVLKNIQVLKNLLNVGLSFPIGDYDFYVNGGILQPSCSHSIWEAAKNFYFLNVIGVSSVPSLCAHLQAVEYYTLTINNHYGKFIGVPCNSYRSFKNNSCTVTGPNVIMGFDLEKSIILEDDNKGRPRKYYLDTTDTYPYVK</sequence>
<dbReference type="InterPro" id="IPR029058">
    <property type="entry name" value="AB_hydrolase_fold"/>
</dbReference>
<feature type="non-terminal residue" evidence="6">
    <location>
        <position position="1"/>
    </location>
</feature>
<evidence type="ECO:0000313" key="6">
    <source>
        <dbReference type="EMBL" id="GFT61930.1"/>
    </source>
</evidence>
<dbReference type="GO" id="GO:0016298">
    <property type="term" value="F:lipase activity"/>
    <property type="evidence" value="ECO:0007669"/>
    <property type="project" value="InterPro"/>
</dbReference>
<name>A0A8X6PFP0_NEPPI</name>
<comment type="similarity">
    <text evidence="2 4">Belongs to the AB hydrolase superfamily. Lipase family.</text>
</comment>
<feature type="domain" description="Lipase" evidence="5">
    <location>
        <begin position="139"/>
        <end position="266"/>
    </location>
</feature>
<keyword evidence="3" id="KW-0964">Secreted</keyword>
<dbReference type="PANTHER" id="PTHR11610">
    <property type="entry name" value="LIPASE"/>
    <property type="match status" value="1"/>
</dbReference>
<dbReference type="OrthoDB" id="6432075at2759"/>
<dbReference type="Proteomes" id="UP000887013">
    <property type="component" value="Unassembled WGS sequence"/>
</dbReference>
<organism evidence="6 7">
    <name type="scientific">Nephila pilipes</name>
    <name type="common">Giant wood spider</name>
    <name type="synonym">Nephila maculata</name>
    <dbReference type="NCBI Taxonomy" id="299642"/>
    <lineage>
        <taxon>Eukaryota</taxon>
        <taxon>Metazoa</taxon>
        <taxon>Ecdysozoa</taxon>
        <taxon>Arthropoda</taxon>
        <taxon>Chelicerata</taxon>
        <taxon>Arachnida</taxon>
        <taxon>Araneae</taxon>
        <taxon>Araneomorphae</taxon>
        <taxon>Entelegynae</taxon>
        <taxon>Araneoidea</taxon>
        <taxon>Nephilidae</taxon>
        <taxon>Nephila</taxon>
    </lineage>
</organism>